<sequence>MDIKFPTNFWWGAATSGPQSEGRFNKEHANMFDYWYDTEPEAFYDQVGPNLASNFFNDYEKDIRLMKEIGLNSIRTSIQWTRLIDDFETATLNEENVQFYNNVIDECLKYGIKPIINLHHFDLPVELYHKYGGWESKHVVDLFVKFAEQCFKLFSDRVTDWFTFNEPMVIVEGEYLHQFHYPNLVDGKKAVQVAYNIQLASSKAIASFRKINQNKAGRIGIILNLTPAYPATQKNSDLAAAKFADLWLNQLYMNASTLGEFPAELTETLEKDGVLWETSDEELAVIRNNTIDYLGVNFYHPHRVKAPEVSPDSLAVDWLPEKYFEEYEMPGRRMNVDKGWEIYPKALYDIAINIRDNYNNIEWFVSENGMGVSREERYLNSQGMIEDDYRIQFIQEHLYWLHKGMEEGSNCFGYHLWTPIDCWSWKNAYRNRYGFISTDIRTQKKTIKKSGYWFKTVAATNKVALEKDIVKILTKQED</sequence>
<dbReference type="AlphaFoldDB" id="A0AAW8T1X9"/>
<keyword evidence="3" id="KW-0326">Glycosidase</keyword>
<dbReference type="PRINTS" id="PR00131">
    <property type="entry name" value="GLHYDRLASE1"/>
</dbReference>
<dbReference type="Pfam" id="PF00232">
    <property type="entry name" value="Glyco_hydro_1"/>
    <property type="match status" value="1"/>
</dbReference>
<dbReference type="SUPFAM" id="SSF51445">
    <property type="entry name" value="(Trans)glycosidases"/>
    <property type="match status" value="1"/>
</dbReference>
<dbReference type="GeneID" id="67042420"/>
<accession>A0AAW8T1X9</accession>
<comment type="caution">
    <text evidence="5">The sequence shown here is derived from an EMBL/GenBank/DDBJ whole genome shotgun (WGS) entry which is preliminary data.</text>
</comment>
<dbReference type="GO" id="GO:0005829">
    <property type="term" value="C:cytosol"/>
    <property type="evidence" value="ECO:0007669"/>
    <property type="project" value="TreeGrafter"/>
</dbReference>
<dbReference type="RefSeq" id="WP_028020653.1">
    <property type="nucleotide sequence ID" value="NZ_BTSP01000003.1"/>
</dbReference>
<evidence type="ECO:0000256" key="3">
    <source>
        <dbReference type="ARBA" id="ARBA00023295"/>
    </source>
</evidence>
<comment type="similarity">
    <text evidence="1 4">Belongs to the glycosyl hydrolase 1 family.</text>
</comment>
<evidence type="ECO:0000256" key="1">
    <source>
        <dbReference type="ARBA" id="ARBA00010838"/>
    </source>
</evidence>
<evidence type="ECO:0000256" key="2">
    <source>
        <dbReference type="ARBA" id="ARBA00022801"/>
    </source>
</evidence>
<gene>
    <name evidence="5" type="ORF">P7D78_19255</name>
</gene>
<evidence type="ECO:0000313" key="5">
    <source>
        <dbReference type="EMBL" id="MDT2540246.1"/>
    </source>
</evidence>
<dbReference type="Proteomes" id="UP001249240">
    <property type="component" value="Unassembled WGS sequence"/>
</dbReference>
<proteinExistence type="inferred from homology"/>
<dbReference type="EMBL" id="JARPXM010000032">
    <property type="protein sequence ID" value="MDT2540246.1"/>
    <property type="molecule type" value="Genomic_DNA"/>
</dbReference>
<evidence type="ECO:0000313" key="6">
    <source>
        <dbReference type="Proteomes" id="UP001249240"/>
    </source>
</evidence>
<dbReference type="InterPro" id="IPR017853">
    <property type="entry name" value="GH"/>
</dbReference>
<name>A0AAW8T1X9_9ENTE</name>
<keyword evidence="2 5" id="KW-0378">Hydrolase</keyword>
<evidence type="ECO:0000256" key="4">
    <source>
        <dbReference type="RuleBase" id="RU003690"/>
    </source>
</evidence>
<dbReference type="PANTHER" id="PTHR10353">
    <property type="entry name" value="GLYCOSYL HYDROLASE"/>
    <property type="match status" value="1"/>
</dbReference>
<reference evidence="5" key="1">
    <citation type="submission" date="2023-03" db="EMBL/GenBank/DDBJ databases">
        <authorList>
            <person name="Shen W."/>
            <person name="Cai J."/>
        </authorList>
    </citation>
    <scope>NUCLEOTIDE SEQUENCE</scope>
    <source>
        <strain evidence="5">B646-2</strain>
    </source>
</reference>
<dbReference type="FunFam" id="3.20.20.80:FF:000004">
    <property type="entry name" value="Beta-glucosidase 6-phospho-beta-glucosidase"/>
    <property type="match status" value="1"/>
</dbReference>
<dbReference type="GO" id="GO:0008422">
    <property type="term" value="F:beta-glucosidase activity"/>
    <property type="evidence" value="ECO:0007669"/>
    <property type="project" value="TreeGrafter"/>
</dbReference>
<organism evidence="5 6">
    <name type="scientific">Enterococcus raffinosus</name>
    <dbReference type="NCBI Taxonomy" id="71452"/>
    <lineage>
        <taxon>Bacteria</taxon>
        <taxon>Bacillati</taxon>
        <taxon>Bacillota</taxon>
        <taxon>Bacilli</taxon>
        <taxon>Lactobacillales</taxon>
        <taxon>Enterococcaceae</taxon>
        <taxon>Enterococcus</taxon>
    </lineage>
</organism>
<dbReference type="InterPro" id="IPR001360">
    <property type="entry name" value="Glyco_hydro_1"/>
</dbReference>
<dbReference type="Gene3D" id="3.20.20.80">
    <property type="entry name" value="Glycosidases"/>
    <property type="match status" value="1"/>
</dbReference>
<protein>
    <submittedName>
        <fullName evidence="5">Glycoside hydrolase family 1 protein</fullName>
    </submittedName>
</protein>
<dbReference type="GO" id="GO:0016052">
    <property type="term" value="P:carbohydrate catabolic process"/>
    <property type="evidence" value="ECO:0007669"/>
    <property type="project" value="TreeGrafter"/>
</dbReference>
<dbReference type="PANTHER" id="PTHR10353:SF139">
    <property type="entry name" value="6-PHOSPHO-BETA-GLUCOSIDASE GMUD"/>
    <property type="match status" value="1"/>
</dbReference>